<comment type="caution">
    <text evidence="1">The sequence shown here is derived from an EMBL/GenBank/DDBJ whole genome shotgun (WGS) entry which is preliminary data.</text>
</comment>
<dbReference type="EMBL" id="JACLAN010000001">
    <property type="protein sequence ID" value="MBC8673799.1"/>
    <property type="molecule type" value="Genomic_DNA"/>
</dbReference>
<evidence type="ECO:0000313" key="1">
    <source>
        <dbReference type="EMBL" id="MBC8673799.1"/>
    </source>
</evidence>
<dbReference type="AlphaFoldDB" id="A0A926FLQ0"/>
<protein>
    <submittedName>
        <fullName evidence="1">Uncharacterized protein</fullName>
    </submittedName>
</protein>
<name>A0A926FLQ0_AERHY</name>
<gene>
    <name evidence="1" type="ORF">H2136_03680</name>
</gene>
<accession>A0A926FLQ0</accession>
<sequence>MAAWLDARLDGFNKIQEISTEISKGSVLDEVLNRIYDTFHEIIPYDRIGCALISDDYERVFAHWTKSNYPEKVMIKMDILLF</sequence>
<reference evidence="1" key="1">
    <citation type="submission" date="2020-07" db="EMBL/GenBank/DDBJ databases">
        <title>Carbapenem Resistant Aeromonas hydrophila Carrying blacphA7 Isolated from Two Solid Organ Transplant Patients.</title>
        <authorList>
            <person name="Hilt E."/>
            <person name="Fitzwater S.P."/>
            <person name="Ward K."/>
            <person name="De St Maurice A."/>
            <person name="Chandrasekaran S."/>
            <person name="Garner O.B."/>
            <person name="Yang S."/>
        </authorList>
    </citation>
    <scope>NUCLEOTIDE SEQUENCE</scope>
    <source>
        <strain evidence="1">B-1</strain>
    </source>
</reference>
<proteinExistence type="predicted"/>
<organism evidence="1">
    <name type="scientific">Aeromonas hydrophila</name>
    <dbReference type="NCBI Taxonomy" id="644"/>
    <lineage>
        <taxon>Bacteria</taxon>
        <taxon>Pseudomonadati</taxon>
        <taxon>Pseudomonadota</taxon>
        <taxon>Gammaproteobacteria</taxon>
        <taxon>Aeromonadales</taxon>
        <taxon>Aeromonadaceae</taxon>
        <taxon>Aeromonas</taxon>
    </lineage>
</organism>